<feature type="compositionally biased region" description="Basic and acidic residues" evidence="1">
    <location>
        <begin position="98"/>
        <end position="107"/>
    </location>
</feature>
<proteinExistence type="predicted"/>
<comment type="caution">
    <text evidence="2">The sequence shown here is derived from an EMBL/GenBank/DDBJ whole genome shotgun (WGS) entry which is preliminary data.</text>
</comment>
<dbReference type="PANTHER" id="PTHR47678">
    <property type="entry name" value="TETRATRICOPEPTIDE REPEAT PROTEIN 31"/>
    <property type="match status" value="1"/>
</dbReference>
<evidence type="ECO:0000313" key="3">
    <source>
        <dbReference type="Proteomes" id="UP000824540"/>
    </source>
</evidence>
<dbReference type="OrthoDB" id="2017782at2759"/>
<dbReference type="EMBL" id="JAFBMS010000072">
    <property type="protein sequence ID" value="KAG9338161.1"/>
    <property type="molecule type" value="Genomic_DNA"/>
</dbReference>
<name>A0A8T2NGW7_9TELE</name>
<feature type="compositionally biased region" description="Basic residues" evidence="1">
    <location>
        <begin position="22"/>
        <end position="38"/>
    </location>
</feature>
<reference evidence="2" key="1">
    <citation type="thesis" date="2021" institute="BYU ScholarsArchive" country="Provo, UT, USA">
        <title>Applications of and Algorithms for Genome Assembly and Genomic Analyses with an Emphasis on Marine Teleosts.</title>
        <authorList>
            <person name="Pickett B.D."/>
        </authorList>
    </citation>
    <scope>NUCLEOTIDE SEQUENCE</scope>
    <source>
        <strain evidence="2">HI-2016</strain>
    </source>
</reference>
<organism evidence="2 3">
    <name type="scientific">Albula glossodonta</name>
    <name type="common">roundjaw bonefish</name>
    <dbReference type="NCBI Taxonomy" id="121402"/>
    <lineage>
        <taxon>Eukaryota</taxon>
        <taxon>Metazoa</taxon>
        <taxon>Chordata</taxon>
        <taxon>Craniata</taxon>
        <taxon>Vertebrata</taxon>
        <taxon>Euteleostomi</taxon>
        <taxon>Actinopterygii</taxon>
        <taxon>Neopterygii</taxon>
        <taxon>Teleostei</taxon>
        <taxon>Albuliformes</taxon>
        <taxon>Albulidae</taxon>
        <taxon>Albula</taxon>
    </lineage>
</organism>
<feature type="compositionally biased region" description="Basic and acidic residues" evidence="1">
    <location>
        <begin position="39"/>
        <end position="62"/>
    </location>
</feature>
<evidence type="ECO:0000313" key="2">
    <source>
        <dbReference type="EMBL" id="KAG9338161.1"/>
    </source>
</evidence>
<protein>
    <submittedName>
        <fullName evidence="2">Uncharacterized protein</fullName>
    </submittedName>
</protein>
<keyword evidence="3" id="KW-1185">Reference proteome</keyword>
<dbReference type="PANTHER" id="PTHR47678:SF1">
    <property type="entry name" value="TETRATRICOPEPTIDE REPEAT PROTEIN 31"/>
    <property type="match status" value="1"/>
</dbReference>
<accession>A0A8T2NGW7</accession>
<gene>
    <name evidence="2" type="ORF">JZ751_027029</name>
</gene>
<sequence>EVERNARELLDEEERIKEKAEKKRLKKMKQKERKRREKLVKEKDNDSKSKNLKDDPKVEKSSIKSSESINLKNDKQDVDIAMGSATMPTKRKGLTPPLEHRDSSKDLSEEEEDSEEESNTTAIIAKRKLELRGKPEKKDKKPVISQDTKEKPKEVQGNPQKSDVKPKYEDLILRSLELAIIGNKLASTGCFELAVNYFTDAIKCNPKEFR</sequence>
<evidence type="ECO:0000256" key="1">
    <source>
        <dbReference type="SAM" id="MobiDB-lite"/>
    </source>
</evidence>
<dbReference type="Proteomes" id="UP000824540">
    <property type="component" value="Unassembled WGS sequence"/>
</dbReference>
<feature type="non-terminal residue" evidence="2">
    <location>
        <position position="1"/>
    </location>
</feature>
<dbReference type="AlphaFoldDB" id="A0A8T2NGW7"/>
<feature type="region of interest" description="Disordered" evidence="1">
    <location>
        <begin position="1"/>
        <end position="166"/>
    </location>
</feature>
<feature type="compositionally biased region" description="Acidic residues" evidence="1">
    <location>
        <begin position="108"/>
        <end position="118"/>
    </location>
</feature>
<feature type="compositionally biased region" description="Basic and acidic residues" evidence="1">
    <location>
        <begin position="127"/>
        <end position="154"/>
    </location>
</feature>
<feature type="compositionally biased region" description="Basic and acidic residues" evidence="1">
    <location>
        <begin position="1"/>
        <end position="21"/>
    </location>
</feature>